<dbReference type="Gene3D" id="2.130.10.10">
    <property type="entry name" value="YVTN repeat-like/Quinoprotein amine dehydrogenase"/>
    <property type="match status" value="1"/>
</dbReference>
<dbReference type="PATRIC" id="fig|1202534.3.peg.1354"/>
<dbReference type="PANTHER" id="PTHR47197">
    <property type="entry name" value="PROTEIN NIRF"/>
    <property type="match status" value="1"/>
</dbReference>
<dbReference type="AlphaFoldDB" id="R9CC45"/>
<dbReference type="NCBIfam" id="TIGR02276">
    <property type="entry name" value="beta_rpt_yvtn"/>
    <property type="match status" value="2"/>
</dbReference>
<proteinExistence type="predicted"/>
<dbReference type="EMBL" id="ASRV01000083">
    <property type="protein sequence ID" value="EOR26837.1"/>
    <property type="molecule type" value="Genomic_DNA"/>
</dbReference>
<dbReference type="Proteomes" id="UP000013988">
    <property type="component" value="Unassembled WGS sequence"/>
</dbReference>
<sequence length="271" mass="30905">MINEEVFLELGERPLGPSSICLEKDIAYTTNSYSNSISIINLNILKEESSIYVGAHPNDLVNYDNYLYISCSESNTIVLYDLKERKVVLDIGVNNWPNNIEKCREKGLIFVSNFQSNNVSVIDVNTNKVIKNIKTLEYPTKVKVSNDRTLLYVCESYIGDDKDGYIEIFKLSNLESVYKIKVGKVPMDILEDNKNIYICNFADGSISIIDKKNYKIQRKVTLGGMPKSIIIYREIAFVSDYLRGRIMCIDLNKNEIKVITVGKEPNAMTLY</sequence>
<organism evidence="1 2">
    <name type="scientific">Clostridium sartagoforme AAU1</name>
    <dbReference type="NCBI Taxonomy" id="1202534"/>
    <lineage>
        <taxon>Bacteria</taxon>
        <taxon>Bacillati</taxon>
        <taxon>Bacillota</taxon>
        <taxon>Clostridia</taxon>
        <taxon>Eubacteriales</taxon>
        <taxon>Clostridiaceae</taxon>
        <taxon>Clostridium</taxon>
    </lineage>
</organism>
<dbReference type="PANTHER" id="PTHR47197:SF3">
    <property type="entry name" value="DIHYDRO-HEME D1 DEHYDROGENASE"/>
    <property type="match status" value="1"/>
</dbReference>
<reference evidence="1 2" key="1">
    <citation type="submission" date="2013-03" db="EMBL/GenBank/DDBJ databases">
        <title>Whole genome shotgun sequencing of Clostridium sartagoforme AAU1.</title>
        <authorList>
            <person name="Joshi C.G."/>
            <person name="Duggirala S.M."/>
            <person name="Nathani N.M."/>
            <person name="Bhatt V.D."/>
            <person name="Patel A.K."/>
            <person name="Pandya P.R."/>
            <person name="KaPatel J.A."/>
        </authorList>
    </citation>
    <scope>NUCLEOTIDE SEQUENCE [LARGE SCALE GENOMIC DNA]</scope>
    <source>
        <strain evidence="1 2">AAU1</strain>
    </source>
</reference>
<dbReference type="RefSeq" id="WP_016206769.1">
    <property type="nucleotide sequence ID" value="NZ_ASRV01000083.1"/>
</dbReference>
<dbReference type="InterPro" id="IPR011964">
    <property type="entry name" value="YVTN_b-propeller_repeat"/>
</dbReference>
<accession>R9CC45</accession>
<comment type="caution">
    <text evidence="1">The sequence shown here is derived from an EMBL/GenBank/DDBJ whole genome shotgun (WGS) entry which is preliminary data.</text>
</comment>
<name>R9CC45_9CLOT</name>
<dbReference type="SUPFAM" id="SSF51004">
    <property type="entry name" value="C-terminal (heme d1) domain of cytochrome cd1-nitrite reductase"/>
    <property type="match status" value="1"/>
</dbReference>
<protein>
    <submittedName>
        <fullName evidence="1">Uncharacterized protein</fullName>
    </submittedName>
</protein>
<evidence type="ECO:0000313" key="1">
    <source>
        <dbReference type="EMBL" id="EOR26837.1"/>
    </source>
</evidence>
<evidence type="ECO:0000313" key="2">
    <source>
        <dbReference type="Proteomes" id="UP000013988"/>
    </source>
</evidence>
<dbReference type="InterPro" id="IPR011048">
    <property type="entry name" value="Haem_d1_sf"/>
</dbReference>
<gene>
    <name evidence="1" type="ORF">A500_06746</name>
</gene>
<keyword evidence="2" id="KW-1185">Reference proteome</keyword>
<dbReference type="InterPro" id="IPR051200">
    <property type="entry name" value="Host-pathogen_enzymatic-act"/>
</dbReference>
<dbReference type="InterPro" id="IPR015943">
    <property type="entry name" value="WD40/YVTN_repeat-like_dom_sf"/>
</dbReference>